<protein>
    <recommendedName>
        <fullName evidence="1">AAA-ATPase-like domain-containing protein</fullName>
    </recommendedName>
</protein>
<dbReference type="Pfam" id="PF09820">
    <property type="entry name" value="AAA-ATPase_like"/>
    <property type="match status" value="1"/>
</dbReference>
<dbReference type="SUPFAM" id="SSF52540">
    <property type="entry name" value="P-loop containing nucleoside triphosphate hydrolases"/>
    <property type="match status" value="1"/>
</dbReference>
<comment type="caution">
    <text evidence="2">The sequence shown here is derived from an EMBL/GenBank/DDBJ whole genome shotgun (WGS) entry which is preliminary data.</text>
</comment>
<dbReference type="PANTHER" id="PTHR34825">
    <property type="entry name" value="CONSERVED PROTEIN, WITH A WEAK D-GALACTARATE DEHYDRATASE/ALTRONATE HYDROLASE DOMAIN"/>
    <property type="match status" value="1"/>
</dbReference>
<gene>
    <name evidence="2" type="ORF">HOLDEFILI_00038</name>
</gene>
<reference evidence="2 3" key="2">
    <citation type="submission" date="2009-02" db="EMBL/GenBank/DDBJ databases">
        <title>Draft genome sequence of Holdemania filiformis DSM 12042.</title>
        <authorList>
            <person name="Sudarsanam P."/>
            <person name="Ley R."/>
            <person name="Guruge J."/>
            <person name="Turnbaugh P.J."/>
            <person name="Mahowald M."/>
            <person name="Liep D."/>
            <person name="Gordon J."/>
        </authorList>
    </citation>
    <scope>NUCLEOTIDE SEQUENCE [LARGE SCALE GENOMIC DNA]</scope>
    <source>
        <strain evidence="2 3">DSM 12042</strain>
    </source>
</reference>
<dbReference type="Pfam" id="PF08011">
    <property type="entry name" value="PDDEXK_9"/>
    <property type="match status" value="1"/>
</dbReference>
<dbReference type="HOGENOM" id="CLU_021114_1_2_9"/>
<dbReference type="PANTHER" id="PTHR34825:SF1">
    <property type="entry name" value="AAA-ATPASE-LIKE DOMAIN-CONTAINING PROTEIN"/>
    <property type="match status" value="1"/>
</dbReference>
<evidence type="ECO:0000313" key="3">
    <source>
        <dbReference type="Proteomes" id="UP000005950"/>
    </source>
</evidence>
<feature type="domain" description="AAA-ATPase-like" evidence="1">
    <location>
        <begin position="19"/>
        <end position="242"/>
    </location>
</feature>
<dbReference type="AlphaFoldDB" id="B9Y2L3"/>
<evidence type="ECO:0000313" key="2">
    <source>
        <dbReference type="EMBL" id="EEF69775.1"/>
    </source>
</evidence>
<dbReference type="InterPro" id="IPR027417">
    <property type="entry name" value="P-loop_NTPase"/>
</dbReference>
<dbReference type="eggNOG" id="COG4637">
    <property type="taxonomic scope" value="Bacteria"/>
</dbReference>
<name>B9Y2L3_9FIRM</name>
<dbReference type="Proteomes" id="UP000005950">
    <property type="component" value="Unassembled WGS sequence"/>
</dbReference>
<reference evidence="2 3" key="1">
    <citation type="submission" date="2008-12" db="EMBL/GenBank/DDBJ databases">
        <authorList>
            <person name="Fulton L."/>
            <person name="Clifton S."/>
            <person name="Fulton B."/>
            <person name="Xu J."/>
            <person name="Minx P."/>
            <person name="Pepin K.H."/>
            <person name="Johnson M."/>
            <person name="Bhonagiri V."/>
            <person name="Nash W.E."/>
            <person name="Mardis E.R."/>
            <person name="Wilson R.K."/>
        </authorList>
    </citation>
    <scope>NUCLEOTIDE SEQUENCE [LARGE SCALE GENOMIC DNA]</scope>
    <source>
        <strain evidence="2 3">DSM 12042</strain>
    </source>
</reference>
<organism evidence="2 3">
    <name type="scientific">Holdemania filiformis DSM 12042</name>
    <dbReference type="NCBI Taxonomy" id="545696"/>
    <lineage>
        <taxon>Bacteria</taxon>
        <taxon>Bacillati</taxon>
        <taxon>Bacillota</taxon>
        <taxon>Erysipelotrichia</taxon>
        <taxon>Erysipelotrichales</taxon>
        <taxon>Erysipelotrichaceae</taxon>
        <taxon>Holdemania</taxon>
    </lineage>
</organism>
<accession>B9Y2L3</accession>
<dbReference type="EMBL" id="ACCF01000002">
    <property type="protein sequence ID" value="EEF69775.1"/>
    <property type="molecule type" value="Genomic_DNA"/>
</dbReference>
<dbReference type="STRING" id="545696.HOLDEFILI_00038"/>
<dbReference type="InterPro" id="IPR012547">
    <property type="entry name" value="PDDEXK_9"/>
</dbReference>
<proteinExistence type="predicted"/>
<sequence length="578" mass="66837">MKERSCNPMETMEMKKKLPVGIESFEKIRTAGFYYVDKTTMIRDLLQKWGEVNIFTRPRRFGKSLNMSMLKAFFEIGTNPDLFNGLAIARETALCSEYMGKFPVVSISLKGVEADTYATARKLAVKVINEEARRLQFLLDSEVLSYEDKELFSQLLKKEMDDETLCFSLRELSELLRKHFGQKVIILIDEYDVPLAKANEKNYYAPMVSLIRNLFEQALKTNENLYFAVLSGCLRVAKESIFTGLNNPKIFSITNVRFDEYFGFTDTEVRDLLNYYHLDNKYETIKDWYDGYRFGNIDVYCPWDVINYCDELLDDPSLEPKDYWSNTSSNDVIRIFIEKVDRGLTKSEIEALIAGETVSKEIHEDLTYNKLYESIDHLWSVLFTTGYLTQRGKIDEKTVQLAIPNMEIRKLFINQIMVMFKEQAGRDGELLNTFCSALAVGQPDEVESCFNQYLENTISIRDTFVRKPLKENFYHGILLGILAFKNGWYVQSNKAAGTGYGDILIQMEELNIGIVIEVKYAENENLTEVCQDALRQIDQQKYDAELKKEGFSLILKYGIACCRKKCKVMVVKEEIPSL</sequence>
<evidence type="ECO:0000259" key="1">
    <source>
        <dbReference type="Pfam" id="PF09820"/>
    </source>
</evidence>
<dbReference type="InterPro" id="IPR018631">
    <property type="entry name" value="AAA-ATPase-like_dom"/>
</dbReference>